<feature type="domain" description="4Fe-4S ferredoxin-type" evidence="6">
    <location>
        <begin position="48"/>
        <end position="77"/>
    </location>
</feature>
<dbReference type="PANTHER" id="PTHR32479">
    <property type="entry name" value="GLYCOLATE OXIDASE IRON-SULFUR SUBUNIT"/>
    <property type="match status" value="1"/>
</dbReference>
<dbReference type="PROSITE" id="PS51379">
    <property type="entry name" value="4FE4S_FER_2"/>
    <property type="match status" value="2"/>
</dbReference>
<dbReference type="PANTHER" id="PTHR32479:SF19">
    <property type="entry name" value="ANAEROBIC GLYCEROL-3-PHOSPHATE DEHYDROGENASE SUBUNIT C"/>
    <property type="match status" value="1"/>
</dbReference>
<dbReference type="InterPro" id="IPR009051">
    <property type="entry name" value="Helical_ferredxn"/>
</dbReference>
<evidence type="ECO:0000256" key="2">
    <source>
        <dbReference type="ARBA" id="ARBA00022723"/>
    </source>
</evidence>
<name>A0A1X7E4A5_9BACT</name>
<feature type="domain" description="4Fe-4S ferredoxin-type" evidence="6">
    <location>
        <begin position="1"/>
        <end position="27"/>
    </location>
</feature>
<evidence type="ECO:0000256" key="5">
    <source>
        <dbReference type="ARBA" id="ARBA00023014"/>
    </source>
</evidence>
<dbReference type="InterPro" id="IPR017896">
    <property type="entry name" value="4Fe4S_Fe-S-bd"/>
</dbReference>
<dbReference type="PROSITE" id="PS00198">
    <property type="entry name" value="4FE4S_FER_1"/>
    <property type="match status" value="1"/>
</dbReference>
<proteinExistence type="predicted"/>
<sequence length="378" mass="41668">MAVSKSCVQCGKCLEVCPLFKVTGREELTPRAKFFLESLDPSAGLSEKDFKSLASMCLSCGRCEKNCPQNMSVPDMVSALRAESKYFTKTCWDLWLSKPGFIWPLAAALSKFTPEALPEPVGSAKKRMEALFAKSPAPWVRLVPDIKFEEKKVVLFKGCVGSYARQDWVRKAEHLMDGAGLIRAGIPEFSCCGSSYGSAGLLSRQNSARKANIREWKRLNFPLIIIFCTTCLKGLKEYSLSDFDGDQELYSLWLSNLVPLSFLLLDADVKILENSPSQVIYHKPCHAPEPDYDQVLVETIAGDKLMPVKKDICCGFGGIMQLGAPDLSKQVGDYCINDLTKSISPGAQILTGCSACVIQLATLAKADFFTGHWLDILE</sequence>
<dbReference type="SUPFAM" id="SSF54862">
    <property type="entry name" value="4Fe-4S ferredoxins"/>
    <property type="match status" value="1"/>
</dbReference>
<dbReference type="GO" id="GO:0016491">
    <property type="term" value="F:oxidoreductase activity"/>
    <property type="evidence" value="ECO:0007669"/>
    <property type="project" value="UniProtKB-ARBA"/>
</dbReference>
<keyword evidence="2" id="KW-0479">Metal-binding</keyword>
<keyword evidence="5" id="KW-0411">Iron-sulfur</keyword>
<accession>A0A1X7E4A5</accession>
<protein>
    <submittedName>
        <fullName evidence="7">Glycolate oxidase iron-sulfur subunit</fullName>
    </submittedName>
</protein>
<keyword evidence="1" id="KW-0004">4Fe-4S</keyword>
<dbReference type="Gene3D" id="1.10.1060.10">
    <property type="entry name" value="Alpha-helical ferredoxin"/>
    <property type="match status" value="1"/>
</dbReference>
<dbReference type="Proteomes" id="UP000192906">
    <property type="component" value="Unassembled WGS sequence"/>
</dbReference>
<gene>
    <name evidence="7" type="ORF">SAMN06295933_2620</name>
</gene>
<dbReference type="OrthoDB" id="9770306at2"/>
<keyword evidence="3" id="KW-0677">Repeat</keyword>
<dbReference type="InterPro" id="IPR017900">
    <property type="entry name" value="4Fe4S_Fe_S_CS"/>
</dbReference>
<dbReference type="EMBL" id="FWZU01000004">
    <property type="protein sequence ID" value="SMF27197.1"/>
    <property type="molecule type" value="Genomic_DNA"/>
</dbReference>
<evidence type="ECO:0000313" key="7">
    <source>
        <dbReference type="EMBL" id="SMF27197.1"/>
    </source>
</evidence>
<evidence type="ECO:0000256" key="3">
    <source>
        <dbReference type="ARBA" id="ARBA00022737"/>
    </source>
</evidence>
<dbReference type="InterPro" id="IPR004017">
    <property type="entry name" value="Cys_rich_dom"/>
</dbReference>
<organism evidence="7 8">
    <name type="scientific">Desulfovibrio gilichinskyi</name>
    <dbReference type="NCBI Taxonomy" id="1519643"/>
    <lineage>
        <taxon>Bacteria</taxon>
        <taxon>Pseudomonadati</taxon>
        <taxon>Thermodesulfobacteriota</taxon>
        <taxon>Desulfovibrionia</taxon>
        <taxon>Desulfovibrionales</taxon>
        <taxon>Desulfovibrionaceae</taxon>
        <taxon>Desulfovibrio</taxon>
    </lineage>
</organism>
<keyword evidence="8" id="KW-1185">Reference proteome</keyword>
<evidence type="ECO:0000259" key="6">
    <source>
        <dbReference type="PROSITE" id="PS51379"/>
    </source>
</evidence>
<reference evidence="8" key="1">
    <citation type="submission" date="2017-04" db="EMBL/GenBank/DDBJ databases">
        <authorList>
            <person name="Varghese N."/>
            <person name="Submissions S."/>
        </authorList>
    </citation>
    <scope>NUCLEOTIDE SEQUENCE [LARGE SCALE GENOMIC DNA]</scope>
    <source>
        <strain evidence="8">K3S</strain>
    </source>
</reference>
<dbReference type="GO" id="GO:0046872">
    <property type="term" value="F:metal ion binding"/>
    <property type="evidence" value="ECO:0007669"/>
    <property type="project" value="UniProtKB-KW"/>
</dbReference>
<dbReference type="GO" id="GO:0051539">
    <property type="term" value="F:4 iron, 4 sulfur cluster binding"/>
    <property type="evidence" value="ECO:0007669"/>
    <property type="project" value="UniProtKB-KW"/>
</dbReference>
<evidence type="ECO:0000256" key="1">
    <source>
        <dbReference type="ARBA" id="ARBA00022485"/>
    </source>
</evidence>
<dbReference type="RefSeq" id="WP_085102922.1">
    <property type="nucleotide sequence ID" value="NZ_FWZU01000004.1"/>
</dbReference>
<dbReference type="AlphaFoldDB" id="A0A1X7E4A5"/>
<dbReference type="STRING" id="1519643.SAMN06295933_2620"/>
<evidence type="ECO:0000256" key="4">
    <source>
        <dbReference type="ARBA" id="ARBA00023004"/>
    </source>
</evidence>
<dbReference type="Pfam" id="PF13183">
    <property type="entry name" value="Fer4_8"/>
    <property type="match status" value="1"/>
</dbReference>
<keyword evidence="4" id="KW-0408">Iron</keyword>
<dbReference type="Pfam" id="PF02754">
    <property type="entry name" value="CCG"/>
    <property type="match status" value="2"/>
</dbReference>
<evidence type="ECO:0000313" key="8">
    <source>
        <dbReference type="Proteomes" id="UP000192906"/>
    </source>
</evidence>